<proteinExistence type="inferred from homology"/>
<evidence type="ECO:0000313" key="7">
    <source>
        <dbReference type="EMBL" id="RXJ86769.1"/>
    </source>
</evidence>
<dbReference type="PANTHER" id="PTHR10061">
    <property type="entry name" value="S-FORMYLGLUTATHIONE HYDROLASE"/>
    <property type="match status" value="1"/>
</dbReference>
<dbReference type="Pfam" id="PF00756">
    <property type="entry name" value="Esterase"/>
    <property type="match status" value="1"/>
</dbReference>
<evidence type="ECO:0000256" key="4">
    <source>
        <dbReference type="ARBA" id="ARBA00022801"/>
    </source>
</evidence>
<dbReference type="InterPro" id="IPR014186">
    <property type="entry name" value="S-formylglutathione_hydrol"/>
</dbReference>
<gene>
    <name evidence="7" type="ORF">CRU87_10465</name>
</gene>
<dbReference type="Proteomes" id="UP000289132">
    <property type="component" value="Unassembled WGS sequence"/>
</dbReference>
<protein>
    <recommendedName>
        <fullName evidence="5">S-formylglutathione hydrolase YeiG</fullName>
        <ecNumber evidence="2">3.1.2.12</ecNumber>
    </recommendedName>
</protein>
<evidence type="ECO:0000256" key="2">
    <source>
        <dbReference type="ARBA" id="ARBA00012479"/>
    </source>
</evidence>
<evidence type="ECO:0000256" key="6">
    <source>
        <dbReference type="ARBA" id="ARBA00047590"/>
    </source>
</evidence>
<dbReference type="SUPFAM" id="SSF53474">
    <property type="entry name" value="alpha/beta-Hydrolases"/>
    <property type="match status" value="1"/>
</dbReference>
<evidence type="ECO:0000256" key="1">
    <source>
        <dbReference type="ARBA" id="ARBA00005622"/>
    </source>
</evidence>
<dbReference type="GO" id="GO:0016787">
    <property type="term" value="F:hydrolase activity"/>
    <property type="evidence" value="ECO:0007669"/>
    <property type="project" value="UniProtKB-KW"/>
</dbReference>
<dbReference type="Gene3D" id="3.40.50.1820">
    <property type="entry name" value="alpha/beta hydrolase"/>
    <property type="match status" value="1"/>
</dbReference>
<evidence type="ECO:0000313" key="8">
    <source>
        <dbReference type="Proteomes" id="UP000289132"/>
    </source>
</evidence>
<reference evidence="7 8" key="1">
    <citation type="submission" date="2017-10" db="EMBL/GenBank/DDBJ databases">
        <title>Genomics of the genus Arcobacter.</title>
        <authorList>
            <person name="Perez-Cataluna A."/>
            <person name="Figueras M.J."/>
        </authorList>
    </citation>
    <scope>NUCLEOTIDE SEQUENCE [LARGE SCALE GENOMIC DNA]</scope>
    <source>
        <strain evidence="7 8">LMG 25534</strain>
    </source>
</reference>
<dbReference type="InterPro" id="IPR029058">
    <property type="entry name" value="AB_hydrolase_fold"/>
</dbReference>
<keyword evidence="8" id="KW-1185">Reference proteome</keyword>
<feature type="non-terminal residue" evidence="7">
    <location>
        <position position="148"/>
    </location>
</feature>
<comment type="caution">
    <text evidence="7">The sequence shown here is derived from an EMBL/GenBank/DDBJ whole genome shotgun (WGS) entry which is preliminary data.</text>
</comment>
<comment type="similarity">
    <text evidence="1">Belongs to the esterase D family.</text>
</comment>
<dbReference type="PANTHER" id="PTHR10061:SF1">
    <property type="entry name" value="S-FORMYLGLUTATHIONE HYDROLASE YEIG"/>
    <property type="match status" value="1"/>
</dbReference>
<organism evidence="7 8">
    <name type="scientific">Aliarcobacter trophiarum LMG 25534</name>
    <dbReference type="NCBI Taxonomy" id="1032241"/>
    <lineage>
        <taxon>Bacteria</taxon>
        <taxon>Pseudomonadati</taxon>
        <taxon>Campylobacterota</taxon>
        <taxon>Epsilonproteobacteria</taxon>
        <taxon>Campylobacterales</taxon>
        <taxon>Arcobacteraceae</taxon>
        <taxon>Aliarcobacter</taxon>
    </lineage>
</organism>
<keyword evidence="4 7" id="KW-0378">Hydrolase</keyword>
<dbReference type="InterPro" id="IPR000801">
    <property type="entry name" value="Esterase-like"/>
</dbReference>
<evidence type="ECO:0000256" key="3">
    <source>
        <dbReference type="ARBA" id="ARBA00022487"/>
    </source>
</evidence>
<accession>A0ABY0ETN6</accession>
<dbReference type="EC" id="3.1.2.12" evidence="2"/>
<dbReference type="EMBL" id="PDKD01000151">
    <property type="protein sequence ID" value="RXJ86769.1"/>
    <property type="molecule type" value="Genomic_DNA"/>
</dbReference>
<sequence>MNLEIISSNKSFGGWHKRYHHSASALGCEMNFSIYLPPQALTAQKVPVLYWLSGLTCTDENFMQKAGAQRIAAELGIALVAPDTSPRGDGVADDPGYDLGMGAGFYVNASQSPWQAHYQMYDYVTRELPDLIETHFPVSTRRAISGHA</sequence>
<evidence type="ECO:0000256" key="5">
    <source>
        <dbReference type="ARBA" id="ARBA00039174"/>
    </source>
</evidence>
<comment type="catalytic activity">
    <reaction evidence="6">
        <text>S-formylglutathione + H2O = formate + glutathione + H(+)</text>
        <dbReference type="Rhea" id="RHEA:14961"/>
        <dbReference type="ChEBI" id="CHEBI:15377"/>
        <dbReference type="ChEBI" id="CHEBI:15378"/>
        <dbReference type="ChEBI" id="CHEBI:15740"/>
        <dbReference type="ChEBI" id="CHEBI:57688"/>
        <dbReference type="ChEBI" id="CHEBI:57925"/>
        <dbReference type="EC" id="3.1.2.12"/>
    </reaction>
</comment>
<name>A0ABY0ETN6_9BACT</name>
<keyword evidence="3" id="KW-0719">Serine esterase</keyword>